<dbReference type="STRING" id="1094466.KQS_11405"/>
<evidence type="ECO:0008006" key="3">
    <source>
        <dbReference type="Google" id="ProtNLM"/>
    </source>
</evidence>
<dbReference type="Proteomes" id="UP000007599">
    <property type="component" value="Chromosome I"/>
</dbReference>
<name>H8XPY3_FLAIG</name>
<dbReference type="KEGG" id="fin:KQS_11405"/>
<organism evidence="1 2">
    <name type="scientific">Flavobacterium indicum (strain DSM 17447 / CIP 109464 / GPTSA100-9)</name>
    <dbReference type="NCBI Taxonomy" id="1094466"/>
    <lineage>
        <taxon>Bacteria</taxon>
        <taxon>Pseudomonadati</taxon>
        <taxon>Bacteroidota</taxon>
        <taxon>Flavobacteriia</taxon>
        <taxon>Flavobacteriales</taxon>
        <taxon>Flavobacteriaceae</taxon>
        <taxon>Flavobacterium</taxon>
    </lineage>
</organism>
<accession>H8XPY3</accession>
<dbReference type="PATRIC" id="fig|1094466.5.peg.2235"/>
<reference evidence="1 2" key="1">
    <citation type="journal article" date="2012" name="J. Bacteriol.">
        <title>Complete Genome Sequence of Flavobacterium indicum GPSTA100-9T, Isolated from Warm Spring Water.</title>
        <authorList>
            <person name="Barbier P."/>
            <person name="Houel A."/>
            <person name="Loux V."/>
            <person name="Poulain J."/>
            <person name="Bernardet J.F."/>
            <person name="Touchon M."/>
            <person name="Duchaud E."/>
        </authorList>
    </citation>
    <scope>NUCLEOTIDE SEQUENCE [LARGE SCALE GENOMIC DNA]</scope>
    <source>
        <strain evidence="2">DSM 17447 / CIP 109464 / GPTSA100-9</strain>
    </source>
</reference>
<dbReference type="EMBL" id="HE774682">
    <property type="protein sequence ID" value="CCG54199.1"/>
    <property type="molecule type" value="Genomic_DNA"/>
</dbReference>
<keyword evidence="2" id="KW-1185">Reference proteome</keyword>
<dbReference type="RefSeq" id="WP_014389317.1">
    <property type="nucleotide sequence ID" value="NC_017025.1"/>
</dbReference>
<dbReference type="HOGENOM" id="CLU_836345_0_0_10"/>
<evidence type="ECO:0000313" key="1">
    <source>
        <dbReference type="EMBL" id="CCG54199.1"/>
    </source>
</evidence>
<evidence type="ECO:0000313" key="2">
    <source>
        <dbReference type="Proteomes" id="UP000007599"/>
    </source>
</evidence>
<gene>
    <name evidence="1" type="ordered locus">KQS_11405</name>
</gene>
<sequence length="315" mass="36960">MKNQELLLKHIRTKISNKQSLLEEIAQTLSISYDAAHRRVSGKTKFTIEETIALCNHYSISMDQLFLNGNNYILEKTKTIKSVLDFKDYLSNSVQILNRYKSAPSTAFYSAKDIPLHYTIGGSLLSKFKLYVWISMLNAEQNNKFEHFSLNTSMLEESSQLITIFNSVNRIEIWNDTTINSSLQQLMYFFEAGLINFDNALLVLEEIKQIVEKVEQLTQSKKTNFELFYNELLLLNNTVLFTNTDDTHYFIPHNMLSYYVTSDKNICNEEQEYIYHQLKNSKSLSNSGTKDQKIFFNRMYQKIEFYKTKIIQYIE</sequence>
<protein>
    <recommendedName>
        <fullName evidence="3">Transcription regulator BetR N-terminal domain-containing protein</fullName>
    </recommendedName>
</protein>
<dbReference type="eggNOG" id="ENOG502ZAXH">
    <property type="taxonomic scope" value="Bacteria"/>
</dbReference>
<reference evidence="2" key="2">
    <citation type="submission" date="2012-03" db="EMBL/GenBank/DDBJ databases">
        <title>Complete genome sequence of Flavobacterium indicum GPTSA100-9T, isolated from warm spring water.</title>
        <authorList>
            <person name="Barbier P."/>
            <person name="Houel A."/>
            <person name="Loux V."/>
            <person name="Poulain J."/>
            <person name="Bernardet J.-F."/>
            <person name="Touchon M."/>
            <person name="Duchaud E."/>
        </authorList>
    </citation>
    <scope>NUCLEOTIDE SEQUENCE [LARGE SCALE GENOMIC DNA]</scope>
    <source>
        <strain evidence="2">DSM 17447 / CIP 109464 / GPTSA100-9</strain>
    </source>
</reference>
<dbReference type="AlphaFoldDB" id="H8XPY3"/>
<proteinExistence type="predicted"/>